<evidence type="ECO:0000256" key="7">
    <source>
        <dbReference type="ARBA" id="ARBA00047928"/>
    </source>
</evidence>
<comment type="catalytic activity">
    <reaction evidence="7">
        <text>[(1-&gt;4)-alpha-D-galacturonosyl methyl ester](n) + n H2O = [(1-&gt;4)-alpha-D-galacturonosyl](n) + n methanol + n H(+)</text>
        <dbReference type="Rhea" id="RHEA:22380"/>
        <dbReference type="Rhea" id="RHEA-COMP:14570"/>
        <dbReference type="Rhea" id="RHEA-COMP:14573"/>
        <dbReference type="ChEBI" id="CHEBI:15377"/>
        <dbReference type="ChEBI" id="CHEBI:15378"/>
        <dbReference type="ChEBI" id="CHEBI:17790"/>
        <dbReference type="ChEBI" id="CHEBI:140522"/>
        <dbReference type="ChEBI" id="CHEBI:140523"/>
        <dbReference type="EC" id="3.1.1.11"/>
    </reaction>
</comment>
<evidence type="ECO:0000256" key="5">
    <source>
        <dbReference type="ARBA" id="ARBA00023085"/>
    </source>
</evidence>
<organism evidence="9 10">
    <name type="scientific">Olea europaea subsp. europaea</name>
    <dbReference type="NCBI Taxonomy" id="158383"/>
    <lineage>
        <taxon>Eukaryota</taxon>
        <taxon>Viridiplantae</taxon>
        <taxon>Streptophyta</taxon>
        <taxon>Embryophyta</taxon>
        <taxon>Tracheophyta</taxon>
        <taxon>Spermatophyta</taxon>
        <taxon>Magnoliopsida</taxon>
        <taxon>eudicotyledons</taxon>
        <taxon>Gunneridae</taxon>
        <taxon>Pentapetalae</taxon>
        <taxon>asterids</taxon>
        <taxon>lamiids</taxon>
        <taxon>Lamiales</taxon>
        <taxon>Oleaceae</taxon>
        <taxon>Oleeae</taxon>
        <taxon>Olea</taxon>
    </lineage>
</organism>
<dbReference type="Gene3D" id="2.160.20.10">
    <property type="entry name" value="Single-stranded right-handed beta-helix, Pectin lyase-like"/>
    <property type="match status" value="1"/>
</dbReference>
<protein>
    <submittedName>
        <fullName evidence="9">Pectinesterase 2</fullName>
    </submittedName>
</protein>
<gene>
    <name evidence="9" type="ORF">OLEA9_A038032</name>
</gene>
<evidence type="ECO:0000256" key="6">
    <source>
        <dbReference type="ARBA" id="ARBA00023316"/>
    </source>
</evidence>
<dbReference type="Gramene" id="OE9A038032T1">
    <property type="protein sequence ID" value="OE9A038032C1"/>
    <property type="gene ID" value="OE9A038032"/>
</dbReference>
<keyword evidence="10" id="KW-1185">Reference proteome</keyword>
<sequence>MAVDMALGQTFHGLNHIRSLKPKYLNKHEKAALSACRVFCEMTIRHLNKSTQTSAQKPTSFDVQTWLSAALTNIHTCETGLTELNITDGSGNLGTIQEALDASLQRENSERFVIYVKQGMYQEYLKISYEMNNIMLVGDGMGKTIITGSNSYSKGYYSNIDTSTKSLVMDSLGRISHFATLQEQRAIKQLHSYQPPIASSSSGAASEDTKTHSVHFHSASFTETAIYTAL</sequence>
<comment type="similarity">
    <text evidence="2">In the N-terminal section; belongs to the PMEI family.</text>
</comment>
<evidence type="ECO:0000256" key="1">
    <source>
        <dbReference type="ARBA" id="ARBA00005184"/>
    </source>
</evidence>
<dbReference type="SUPFAM" id="SSF51126">
    <property type="entry name" value="Pectin lyase-like"/>
    <property type="match status" value="1"/>
</dbReference>
<dbReference type="InterPro" id="IPR012334">
    <property type="entry name" value="Pectin_lyas_fold"/>
</dbReference>
<reference evidence="9 10" key="1">
    <citation type="submission" date="2019-12" db="EMBL/GenBank/DDBJ databases">
        <authorList>
            <person name="Alioto T."/>
            <person name="Alioto T."/>
            <person name="Gomez Garrido J."/>
        </authorList>
    </citation>
    <scope>NUCLEOTIDE SEQUENCE [LARGE SCALE GENOMIC DNA]</scope>
</reference>
<dbReference type="Pfam" id="PF01095">
    <property type="entry name" value="Pectinesterase"/>
    <property type="match status" value="1"/>
</dbReference>
<dbReference type="GO" id="GO:0004857">
    <property type="term" value="F:enzyme inhibitor activity"/>
    <property type="evidence" value="ECO:0007669"/>
    <property type="project" value="InterPro"/>
</dbReference>
<dbReference type="InterPro" id="IPR000070">
    <property type="entry name" value="Pectinesterase_cat"/>
</dbReference>
<dbReference type="OrthoDB" id="1936831at2759"/>
<proteinExistence type="inferred from homology"/>
<dbReference type="InterPro" id="IPR011050">
    <property type="entry name" value="Pectin_lyase_fold/virulence"/>
</dbReference>
<comment type="similarity">
    <text evidence="3">In the C-terminal section; belongs to the pectinesterase family.</text>
</comment>
<feature type="domain" description="Pectinesterase catalytic" evidence="8">
    <location>
        <begin position="87"/>
        <end position="165"/>
    </location>
</feature>
<comment type="pathway">
    <text evidence="1">Glycan metabolism; pectin degradation; 2-dehydro-3-deoxy-D-gluconate from pectin: step 1/5.</text>
</comment>
<evidence type="ECO:0000256" key="4">
    <source>
        <dbReference type="ARBA" id="ARBA00022801"/>
    </source>
</evidence>
<evidence type="ECO:0000313" key="10">
    <source>
        <dbReference type="Proteomes" id="UP000594638"/>
    </source>
</evidence>
<accession>A0A8S0UR76</accession>
<evidence type="ECO:0000256" key="3">
    <source>
        <dbReference type="ARBA" id="ARBA00007786"/>
    </source>
</evidence>
<comment type="caution">
    <text evidence="9">The sequence shown here is derived from an EMBL/GenBank/DDBJ whole genome shotgun (WGS) entry which is preliminary data.</text>
</comment>
<dbReference type="PANTHER" id="PTHR31707">
    <property type="entry name" value="PECTINESTERASE"/>
    <property type="match status" value="1"/>
</dbReference>
<dbReference type="GO" id="GO:0042545">
    <property type="term" value="P:cell wall modification"/>
    <property type="evidence" value="ECO:0007669"/>
    <property type="project" value="InterPro"/>
</dbReference>
<dbReference type="InterPro" id="IPR035513">
    <property type="entry name" value="Invertase/methylesterase_inhib"/>
</dbReference>
<keyword evidence="4" id="KW-0378">Hydrolase</keyword>
<dbReference type="GO" id="GO:0030599">
    <property type="term" value="F:pectinesterase activity"/>
    <property type="evidence" value="ECO:0007669"/>
    <property type="project" value="UniProtKB-EC"/>
</dbReference>
<keyword evidence="6" id="KW-0961">Cell wall biogenesis/degradation</keyword>
<dbReference type="Proteomes" id="UP000594638">
    <property type="component" value="Unassembled WGS sequence"/>
</dbReference>
<name>A0A8S0UR76_OLEEU</name>
<dbReference type="NCBIfam" id="TIGR01614">
    <property type="entry name" value="PME_inhib"/>
    <property type="match status" value="1"/>
</dbReference>
<evidence type="ECO:0000256" key="2">
    <source>
        <dbReference type="ARBA" id="ARBA00006027"/>
    </source>
</evidence>
<dbReference type="InterPro" id="IPR006501">
    <property type="entry name" value="Pectinesterase_inhib_dom"/>
</dbReference>
<evidence type="ECO:0000259" key="8">
    <source>
        <dbReference type="Pfam" id="PF01095"/>
    </source>
</evidence>
<evidence type="ECO:0000313" key="9">
    <source>
        <dbReference type="EMBL" id="CAA3019865.1"/>
    </source>
</evidence>
<dbReference type="AlphaFoldDB" id="A0A8S0UR76"/>
<dbReference type="EMBL" id="CACTIH010009031">
    <property type="protein sequence ID" value="CAA3019865.1"/>
    <property type="molecule type" value="Genomic_DNA"/>
</dbReference>
<dbReference type="SUPFAM" id="SSF101148">
    <property type="entry name" value="Plant invertase/pectin methylesterase inhibitor"/>
    <property type="match status" value="1"/>
</dbReference>
<keyword evidence="5" id="KW-0063">Aspartyl esterase</keyword>